<name>A0A0D3KVX1_EMIH1</name>
<dbReference type="Pfam" id="PF02542">
    <property type="entry name" value="YgbB"/>
    <property type="match status" value="1"/>
</dbReference>
<comment type="pathway">
    <text evidence="3">Isoprenoid biosynthesis; isopentenyl diphosphate biosynthesis via DXP pathway; isopentenyl diphosphate from 1-deoxy-D-xylulose 5-phosphate: step 4/6.</text>
</comment>
<dbReference type="PROSITE" id="PS01350">
    <property type="entry name" value="ISPF"/>
    <property type="match status" value="1"/>
</dbReference>
<dbReference type="SUPFAM" id="SSF69765">
    <property type="entry name" value="IpsF-like"/>
    <property type="match status" value="1"/>
</dbReference>
<dbReference type="PANTHER" id="PTHR43181:SF1">
    <property type="entry name" value="2-C-METHYL-D-ERYTHRITOL 2,4-CYCLODIPHOSPHATE SYNTHASE, CHLOROPLASTIC"/>
    <property type="match status" value="1"/>
</dbReference>
<evidence type="ECO:0000313" key="12">
    <source>
        <dbReference type="Proteomes" id="UP000013827"/>
    </source>
</evidence>
<dbReference type="EC" id="4.6.1.12" evidence="4 8"/>
<keyword evidence="9" id="KW-0732">Signal</keyword>
<keyword evidence="7 8" id="KW-0456">Lyase</keyword>
<keyword evidence="5" id="KW-0479">Metal-binding</keyword>
<feature type="chain" id="PRO_5044291952" description="2-C-methyl-D-erythritol 2,4-cyclodiphosphate synthase" evidence="9">
    <location>
        <begin position="18"/>
        <end position="239"/>
    </location>
</feature>
<protein>
    <recommendedName>
        <fullName evidence="4 8">2-C-methyl-D-erythritol 2,4-cyclodiphosphate synthase</fullName>
        <ecNumber evidence="4 8">4.6.1.12</ecNumber>
    </recommendedName>
</protein>
<feature type="domain" description="2-C-methyl-D-erythritol 2,4-cyclodiphosphate synthase" evidence="10">
    <location>
        <begin position="53"/>
        <end position="222"/>
    </location>
</feature>
<dbReference type="GO" id="GO:0008685">
    <property type="term" value="F:2-C-methyl-D-erythritol 2,4-cyclodiphosphate synthase activity"/>
    <property type="evidence" value="ECO:0007669"/>
    <property type="project" value="UniProtKB-EC"/>
</dbReference>
<accession>A0A0D3KVX1</accession>
<evidence type="ECO:0000256" key="5">
    <source>
        <dbReference type="ARBA" id="ARBA00022723"/>
    </source>
</evidence>
<dbReference type="GO" id="GO:0016114">
    <property type="term" value="P:terpenoid biosynthetic process"/>
    <property type="evidence" value="ECO:0007669"/>
    <property type="project" value="InterPro"/>
</dbReference>
<dbReference type="eggNOG" id="ENOG502QS77">
    <property type="taxonomic scope" value="Eukaryota"/>
</dbReference>
<dbReference type="GeneID" id="17285178"/>
<evidence type="ECO:0000259" key="10">
    <source>
        <dbReference type="Pfam" id="PF02542"/>
    </source>
</evidence>
<dbReference type="KEGG" id="ehx:EMIHUDRAFT_122012"/>
<evidence type="ECO:0000256" key="2">
    <source>
        <dbReference type="ARBA" id="ARBA00001968"/>
    </source>
</evidence>
<evidence type="ECO:0000256" key="9">
    <source>
        <dbReference type="SAM" id="SignalP"/>
    </source>
</evidence>
<dbReference type="AlphaFoldDB" id="A0A0D3KVX1"/>
<dbReference type="RefSeq" id="XP_005792335.1">
    <property type="nucleotide sequence ID" value="XM_005792278.1"/>
</dbReference>
<dbReference type="GO" id="GO:0046872">
    <property type="term" value="F:metal ion binding"/>
    <property type="evidence" value="ECO:0007669"/>
    <property type="project" value="UniProtKB-KW"/>
</dbReference>
<dbReference type="InterPro" id="IPR036571">
    <property type="entry name" value="MECDP_synthase_sf"/>
</dbReference>
<dbReference type="HAMAP" id="MF_00107">
    <property type="entry name" value="IspF"/>
    <property type="match status" value="1"/>
</dbReference>
<keyword evidence="12" id="KW-1185">Reference proteome</keyword>
<feature type="signal peptide" evidence="9">
    <location>
        <begin position="1"/>
        <end position="17"/>
    </location>
</feature>
<dbReference type="STRING" id="2903.R1FW42"/>
<dbReference type="NCBIfam" id="TIGR00151">
    <property type="entry name" value="ispF"/>
    <property type="match status" value="1"/>
</dbReference>
<dbReference type="InterPro" id="IPR003526">
    <property type="entry name" value="MECDP_synthase"/>
</dbReference>
<comment type="catalytic activity">
    <reaction evidence="1 8">
        <text>4-CDP-2-C-methyl-D-erythritol 2-phosphate = 2-C-methyl-D-erythritol 2,4-cyclic diphosphate + CMP</text>
        <dbReference type="Rhea" id="RHEA:23864"/>
        <dbReference type="ChEBI" id="CHEBI:57919"/>
        <dbReference type="ChEBI" id="CHEBI:58483"/>
        <dbReference type="ChEBI" id="CHEBI:60377"/>
        <dbReference type="EC" id="4.6.1.12"/>
    </reaction>
</comment>
<evidence type="ECO:0000256" key="4">
    <source>
        <dbReference type="ARBA" id="ARBA00012579"/>
    </source>
</evidence>
<dbReference type="CDD" id="cd00554">
    <property type="entry name" value="MECDP_synthase"/>
    <property type="match status" value="1"/>
</dbReference>
<comment type="similarity">
    <text evidence="8">Belongs to the IspF family.</text>
</comment>
<dbReference type="InterPro" id="IPR020555">
    <property type="entry name" value="MECDP_synthase_CS"/>
</dbReference>
<dbReference type="OMA" id="LIHAIMD"/>
<proteinExistence type="inferred from homology"/>
<dbReference type="PANTHER" id="PTHR43181">
    <property type="entry name" value="2-C-METHYL-D-ERYTHRITOL 2,4-CYCLODIPHOSPHATE SYNTHASE, CHLOROPLASTIC"/>
    <property type="match status" value="1"/>
</dbReference>
<evidence type="ECO:0000256" key="1">
    <source>
        <dbReference type="ARBA" id="ARBA00000200"/>
    </source>
</evidence>
<dbReference type="EnsemblProtists" id="EOD39906">
    <property type="protein sequence ID" value="EOD39906"/>
    <property type="gene ID" value="EMIHUDRAFT_122012"/>
</dbReference>
<reference evidence="11" key="2">
    <citation type="submission" date="2024-10" db="UniProtKB">
        <authorList>
            <consortium name="EnsemblProtists"/>
        </authorList>
    </citation>
    <scope>IDENTIFICATION</scope>
</reference>
<evidence type="ECO:0000256" key="3">
    <source>
        <dbReference type="ARBA" id="ARBA00004709"/>
    </source>
</evidence>
<dbReference type="HOGENOM" id="CLU_084630_0_1_1"/>
<evidence type="ECO:0000256" key="7">
    <source>
        <dbReference type="ARBA" id="ARBA00023239"/>
    </source>
</evidence>
<evidence type="ECO:0000256" key="6">
    <source>
        <dbReference type="ARBA" id="ARBA00023229"/>
    </source>
</evidence>
<keyword evidence="6 8" id="KW-0414">Isoprene biosynthesis</keyword>
<dbReference type="PaxDb" id="2903-EOD39906"/>
<sequence length="239" mass="25143">MLKALLLGCLAVPSASARLTAHRAPAILSASPAGLRGGRACATVVEPSAEPLLRIGHGYDIHRMASREEAGQPVIIGGVKFDGSDAPDFNLGCVAHSDGDVVYHSVTDAILGALSMPDIGQLFPDNDPRLKGADSEVFMEEAYERMVGRGYRVGNVDVTVICQKPRINVEHAGGQVKARMSANLARLLRVPLGRVNVKARTHELVDSVGECRALECHVVLVMERDPAAGAAAGAAPVEV</sequence>
<evidence type="ECO:0000313" key="11">
    <source>
        <dbReference type="EnsemblProtists" id="EOD39906"/>
    </source>
</evidence>
<evidence type="ECO:0000256" key="8">
    <source>
        <dbReference type="RuleBase" id="RU004395"/>
    </source>
</evidence>
<reference evidence="12" key="1">
    <citation type="journal article" date="2013" name="Nature">
        <title>Pan genome of the phytoplankton Emiliania underpins its global distribution.</title>
        <authorList>
            <person name="Read B.A."/>
            <person name="Kegel J."/>
            <person name="Klute M.J."/>
            <person name="Kuo A."/>
            <person name="Lefebvre S.C."/>
            <person name="Maumus F."/>
            <person name="Mayer C."/>
            <person name="Miller J."/>
            <person name="Monier A."/>
            <person name="Salamov A."/>
            <person name="Young J."/>
            <person name="Aguilar M."/>
            <person name="Claverie J.M."/>
            <person name="Frickenhaus S."/>
            <person name="Gonzalez K."/>
            <person name="Herman E.K."/>
            <person name="Lin Y.C."/>
            <person name="Napier J."/>
            <person name="Ogata H."/>
            <person name="Sarno A.F."/>
            <person name="Shmutz J."/>
            <person name="Schroeder D."/>
            <person name="de Vargas C."/>
            <person name="Verret F."/>
            <person name="von Dassow P."/>
            <person name="Valentin K."/>
            <person name="Van de Peer Y."/>
            <person name="Wheeler G."/>
            <person name="Dacks J.B."/>
            <person name="Delwiche C.F."/>
            <person name="Dyhrman S.T."/>
            <person name="Glockner G."/>
            <person name="John U."/>
            <person name="Richards T."/>
            <person name="Worden A.Z."/>
            <person name="Zhang X."/>
            <person name="Grigoriev I.V."/>
            <person name="Allen A.E."/>
            <person name="Bidle K."/>
            <person name="Borodovsky M."/>
            <person name="Bowler C."/>
            <person name="Brownlee C."/>
            <person name="Cock J.M."/>
            <person name="Elias M."/>
            <person name="Gladyshev V.N."/>
            <person name="Groth M."/>
            <person name="Guda C."/>
            <person name="Hadaegh A."/>
            <person name="Iglesias-Rodriguez M.D."/>
            <person name="Jenkins J."/>
            <person name="Jones B.M."/>
            <person name="Lawson T."/>
            <person name="Leese F."/>
            <person name="Lindquist E."/>
            <person name="Lobanov A."/>
            <person name="Lomsadze A."/>
            <person name="Malik S.B."/>
            <person name="Marsh M.E."/>
            <person name="Mackinder L."/>
            <person name="Mock T."/>
            <person name="Mueller-Roeber B."/>
            <person name="Pagarete A."/>
            <person name="Parker M."/>
            <person name="Probert I."/>
            <person name="Quesneville H."/>
            <person name="Raines C."/>
            <person name="Rensing S.A."/>
            <person name="Riano-Pachon D.M."/>
            <person name="Richier S."/>
            <person name="Rokitta S."/>
            <person name="Shiraiwa Y."/>
            <person name="Soanes D.M."/>
            <person name="van der Giezen M."/>
            <person name="Wahlund T.M."/>
            <person name="Williams B."/>
            <person name="Wilson W."/>
            <person name="Wolfe G."/>
            <person name="Wurch L.L."/>
        </authorList>
    </citation>
    <scope>NUCLEOTIDE SEQUENCE</scope>
</reference>
<dbReference type="Proteomes" id="UP000013827">
    <property type="component" value="Unassembled WGS sequence"/>
</dbReference>
<comment type="cofactor">
    <cofactor evidence="2">
        <name>a divalent metal cation</name>
        <dbReference type="ChEBI" id="CHEBI:60240"/>
    </cofactor>
</comment>
<dbReference type="UniPathway" id="UPA00056">
    <property type="reaction ID" value="UER00095"/>
</dbReference>
<organism evidence="11 12">
    <name type="scientific">Emiliania huxleyi (strain CCMP1516)</name>
    <dbReference type="NCBI Taxonomy" id="280463"/>
    <lineage>
        <taxon>Eukaryota</taxon>
        <taxon>Haptista</taxon>
        <taxon>Haptophyta</taxon>
        <taxon>Prymnesiophyceae</taxon>
        <taxon>Isochrysidales</taxon>
        <taxon>Noelaerhabdaceae</taxon>
        <taxon>Emiliania</taxon>
    </lineage>
</organism>
<dbReference type="Gene3D" id="3.30.1330.50">
    <property type="entry name" value="2-C-methyl-D-erythritol 2,4-cyclodiphosphate synthase"/>
    <property type="match status" value="1"/>
</dbReference>